<keyword evidence="1" id="KW-0472">Membrane</keyword>
<dbReference type="RefSeq" id="WP_307473883.1">
    <property type="nucleotide sequence ID" value="NZ_JAUSUB010000006.1"/>
</dbReference>
<dbReference type="Pfam" id="PF04531">
    <property type="entry name" value="Phage_holin_1"/>
    <property type="match status" value="1"/>
</dbReference>
<dbReference type="InterPro" id="IPR006485">
    <property type="entry name" value="Phage-like_holin"/>
</dbReference>
<dbReference type="Proteomes" id="UP001238088">
    <property type="component" value="Unassembled WGS sequence"/>
</dbReference>
<name>A0ABU0AF82_9BACI</name>
<evidence type="ECO:0000313" key="3">
    <source>
        <dbReference type="Proteomes" id="UP001238088"/>
    </source>
</evidence>
<evidence type="ECO:0000256" key="1">
    <source>
        <dbReference type="SAM" id="Phobius"/>
    </source>
</evidence>
<dbReference type="EMBL" id="JAUSUB010000006">
    <property type="protein sequence ID" value="MDQ0269921.1"/>
    <property type="molecule type" value="Genomic_DNA"/>
</dbReference>
<keyword evidence="1" id="KW-0812">Transmembrane</keyword>
<evidence type="ECO:0000313" key="2">
    <source>
        <dbReference type="EMBL" id="MDQ0269921.1"/>
    </source>
</evidence>
<feature type="transmembrane region" description="Helical" evidence="1">
    <location>
        <begin position="12"/>
        <end position="31"/>
    </location>
</feature>
<sequence length="89" mass="10193">MINWKIRFKNPVFIGQLLLSFIIPILGYFGITAQDITTWASLFSLLIDAFSNPYVVLLVIISVWNAVNDPTTRGIQDSNLARQYEFLKK</sequence>
<gene>
    <name evidence="2" type="ORF">J2S17_001793</name>
</gene>
<reference evidence="2 3" key="1">
    <citation type="submission" date="2023-07" db="EMBL/GenBank/DDBJ databases">
        <title>Genomic Encyclopedia of Type Strains, Phase IV (KMG-IV): sequencing the most valuable type-strain genomes for metagenomic binning, comparative biology and taxonomic classification.</title>
        <authorList>
            <person name="Goeker M."/>
        </authorList>
    </citation>
    <scope>NUCLEOTIDE SEQUENCE [LARGE SCALE GENOMIC DNA]</scope>
    <source>
        <strain evidence="2 3">DSM 23494</strain>
    </source>
</reference>
<feature type="transmembrane region" description="Helical" evidence="1">
    <location>
        <begin position="43"/>
        <end position="67"/>
    </location>
</feature>
<keyword evidence="3" id="KW-1185">Reference proteome</keyword>
<keyword evidence="1" id="KW-1133">Transmembrane helix</keyword>
<proteinExistence type="predicted"/>
<dbReference type="NCBIfam" id="TIGR01598">
    <property type="entry name" value="holin_phiLC3"/>
    <property type="match status" value="1"/>
</dbReference>
<protein>
    <submittedName>
        <fullName evidence="2">Phi LC3 family holin</fullName>
    </submittedName>
</protein>
<accession>A0ABU0AF82</accession>
<organism evidence="2 3">
    <name type="scientific">Cytobacillus purgationiresistens</name>
    <dbReference type="NCBI Taxonomy" id="863449"/>
    <lineage>
        <taxon>Bacteria</taxon>
        <taxon>Bacillati</taxon>
        <taxon>Bacillota</taxon>
        <taxon>Bacilli</taxon>
        <taxon>Bacillales</taxon>
        <taxon>Bacillaceae</taxon>
        <taxon>Cytobacillus</taxon>
    </lineage>
</organism>
<comment type="caution">
    <text evidence="2">The sequence shown here is derived from an EMBL/GenBank/DDBJ whole genome shotgun (WGS) entry which is preliminary data.</text>
</comment>